<comment type="similarity">
    <text evidence="3 9">Belongs to the NadC/ModD family.</text>
</comment>
<dbReference type="InterPro" id="IPR022412">
    <property type="entry name" value="Quinolinate_PRibosylTrfase_N"/>
</dbReference>
<dbReference type="CDD" id="cd01572">
    <property type="entry name" value="QPRTase"/>
    <property type="match status" value="1"/>
</dbReference>
<evidence type="ECO:0000256" key="1">
    <source>
        <dbReference type="ARBA" id="ARBA00003237"/>
    </source>
</evidence>
<dbReference type="InterPro" id="IPR013785">
    <property type="entry name" value="Aldolase_TIM"/>
</dbReference>
<dbReference type="PIRSF" id="PIRSF006250">
    <property type="entry name" value="NadC_ModD"/>
    <property type="match status" value="1"/>
</dbReference>
<dbReference type="GO" id="GO:0034213">
    <property type="term" value="P:quinolinate catabolic process"/>
    <property type="evidence" value="ECO:0007669"/>
    <property type="project" value="TreeGrafter"/>
</dbReference>
<reference evidence="12 13" key="1">
    <citation type="submission" date="2020-03" db="EMBL/GenBank/DDBJ databases">
        <title>Genomic Encyclopedia of Type Strains, Phase IV (KMG-IV): sequencing the most valuable type-strain genomes for metagenomic binning, comparative biology and taxonomic classification.</title>
        <authorList>
            <person name="Goeker M."/>
        </authorList>
    </citation>
    <scope>NUCLEOTIDE SEQUENCE [LARGE SCALE GENOMIC DNA]</scope>
    <source>
        <strain evidence="12 13">DSM 24233</strain>
    </source>
</reference>
<dbReference type="Proteomes" id="UP000580856">
    <property type="component" value="Unassembled WGS sequence"/>
</dbReference>
<protein>
    <recommendedName>
        <fullName evidence="4">nicotinate-nucleotide diphosphorylase (carboxylating)</fullName>
        <ecNumber evidence="4">2.4.2.19</ecNumber>
    </recommendedName>
    <alternativeName>
        <fullName evidence="8">Quinolinate phosphoribosyltransferase [decarboxylating]</fullName>
    </alternativeName>
</protein>
<dbReference type="SUPFAM" id="SSF51690">
    <property type="entry name" value="Nicotinate/Quinolinate PRTase C-terminal domain-like"/>
    <property type="match status" value="1"/>
</dbReference>
<proteinExistence type="inferred from homology"/>
<dbReference type="InterPro" id="IPR027277">
    <property type="entry name" value="NadC/ModD"/>
</dbReference>
<comment type="caution">
    <text evidence="12">The sequence shown here is derived from an EMBL/GenBank/DDBJ whole genome shotgun (WGS) entry which is preliminary data.</text>
</comment>
<dbReference type="PANTHER" id="PTHR32179:SF3">
    <property type="entry name" value="NICOTINATE-NUCLEOTIDE PYROPHOSPHORYLASE [CARBOXYLATING]"/>
    <property type="match status" value="1"/>
</dbReference>
<evidence type="ECO:0000256" key="7">
    <source>
        <dbReference type="ARBA" id="ARBA00022679"/>
    </source>
</evidence>
<name>A0A846QII6_9BACT</name>
<evidence type="ECO:0000256" key="8">
    <source>
        <dbReference type="ARBA" id="ARBA00033102"/>
    </source>
</evidence>
<dbReference type="GO" id="GO:0004514">
    <property type="term" value="F:nicotinate-nucleotide diphosphorylase (carboxylating) activity"/>
    <property type="evidence" value="ECO:0007669"/>
    <property type="project" value="UniProtKB-EC"/>
</dbReference>
<evidence type="ECO:0000313" key="12">
    <source>
        <dbReference type="EMBL" id="NJB66867.1"/>
    </source>
</evidence>
<dbReference type="UniPathway" id="UPA00253">
    <property type="reaction ID" value="UER00331"/>
</dbReference>
<dbReference type="InterPro" id="IPR002638">
    <property type="entry name" value="Quinolinate_PRibosylTrfase_C"/>
</dbReference>
<dbReference type="SUPFAM" id="SSF54675">
    <property type="entry name" value="Nicotinate/Quinolinate PRTase N-terminal domain-like"/>
    <property type="match status" value="1"/>
</dbReference>
<evidence type="ECO:0000259" key="10">
    <source>
        <dbReference type="Pfam" id="PF01729"/>
    </source>
</evidence>
<dbReference type="EMBL" id="JAATJA010000001">
    <property type="protein sequence ID" value="NJB66867.1"/>
    <property type="molecule type" value="Genomic_DNA"/>
</dbReference>
<organism evidence="12 13">
    <name type="scientific">Desulfobaculum xiamenense</name>
    <dbReference type="NCBI Taxonomy" id="995050"/>
    <lineage>
        <taxon>Bacteria</taxon>
        <taxon>Pseudomonadati</taxon>
        <taxon>Thermodesulfobacteriota</taxon>
        <taxon>Desulfovibrionia</taxon>
        <taxon>Desulfovibrionales</taxon>
        <taxon>Desulfovibrionaceae</taxon>
        <taxon>Desulfobaculum</taxon>
    </lineage>
</organism>
<comment type="function">
    <text evidence="1">Involved in the catabolism of quinolinic acid (QA).</text>
</comment>
<accession>A0A846QII6</accession>
<dbReference type="GO" id="GO:0009435">
    <property type="term" value="P:NAD+ biosynthetic process"/>
    <property type="evidence" value="ECO:0007669"/>
    <property type="project" value="UniProtKB-UniPathway"/>
</dbReference>
<evidence type="ECO:0000256" key="3">
    <source>
        <dbReference type="ARBA" id="ARBA00009400"/>
    </source>
</evidence>
<evidence type="ECO:0000256" key="5">
    <source>
        <dbReference type="ARBA" id="ARBA00022642"/>
    </source>
</evidence>
<comment type="pathway">
    <text evidence="2">Cofactor biosynthesis; NAD(+) biosynthesis; nicotinate D-ribonucleotide from quinolinate: step 1/1.</text>
</comment>
<keyword evidence="7 9" id="KW-0808">Transferase</keyword>
<evidence type="ECO:0000259" key="11">
    <source>
        <dbReference type="Pfam" id="PF02749"/>
    </source>
</evidence>
<keyword evidence="5" id="KW-0662">Pyridine nucleotide biosynthesis</keyword>
<dbReference type="EC" id="2.4.2.19" evidence="4"/>
<dbReference type="RefSeq" id="WP_167939964.1">
    <property type="nucleotide sequence ID" value="NZ_JAATJA010000001.1"/>
</dbReference>
<evidence type="ECO:0000256" key="9">
    <source>
        <dbReference type="PIRNR" id="PIRNR006250"/>
    </source>
</evidence>
<dbReference type="FunFam" id="3.20.20.70:FF:000030">
    <property type="entry name" value="Nicotinate-nucleotide pyrophosphorylase, carboxylating"/>
    <property type="match status" value="1"/>
</dbReference>
<feature type="domain" description="Quinolinate phosphoribosyl transferase C-terminal" evidence="10">
    <location>
        <begin position="121"/>
        <end position="286"/>
    </location>
</feature>
<evidence type="ECO:0000256" key="2">
    <source>
        <dbReference type="ARBA" id="ARBA00004893"/>
    </source>
</evidence>
<sequence length="292" mass="31430">MNHTPFDAFFQGVAGDYLRRAIIFALDEDGADLTSHAVFTGNEVAHCVILAKEETICAGLPVIDLVLDALGLERPHDVTFHHADGDTVSAGTVVAEFACSPIVAFKAERVILNFVCHLSGIANLTRRYVDALAGTRTVLLDTRKTLPCLRYPEKYAVLLGGGKNHRMDLAEMLMLKDNHIDQAGGISPAVQALRRAYTPCPPIEVECRTLDDVSEAVALGVDRIMLDNMDPATLRDALARIPEGIESEVSGGVNLSTIADIGRIGPDFVSVGRLTHSAPAADFSMRVRITNG</sequence>
<evidence type="ECO:0000256" key="6">
    <source>
        <dbReference type="ARBA" id="ARBA00022676"/>
    </source>
</evidence>
<dbReference type="Gene3D" id="3.20.20.70">
    <property type="entry name" value="Aldolase class I"/>
    <property type="match status" value="1"/>
</dbReference>
<keyword evidence="13" id="KW-1185">Reference proteome</keyword>
<dbReference type="AlphaFoldDB" id="A0A846QII6"/>
<gene>
    <name evidence="12" type="ORF">GGQ74_000507</name>
</gene>
<dbReference type="Gene3D" id="3.90.1170.20">
    <property type="entry name" value="Quinolinate phosphoribosyl transferase, N-terminal domain"/>
    <property type="match status" value="1"/>
</dbReference>
<dbReference type="Pfam" id="PF01729">
    <property type="entry name" value="QRPTase_C"/>
    <property type="match status" value="1"/>
</dbReference>
<dbReference type="PANTHER" id="PTHR32179">
    <property type="entry name" value="NICOTINATE-NUCLEOTIDE PYROPHOSPHORYLASE [CARBOXYLATING]"/>
    <property type="match status" value="1"/>
</dbReference>
<dbReference type="InterPro" id="IPR036068">
    <property type="entry name" value="Nicotinate_pribotase-like_C"/>
</dbReference>
<dbReference type="GO" id="GO:0005737">
    <property type="term" value="C:cytoplasm"/>
    <property type="evidence" value="ECO:0007669"/>
    <property type="project" value="TreeGrafter"/>
</dbReference>
<keyword evidence="6 9" id="KW-0328">Glycosyltransferase</keyword>
<feature type="domain" description="Quinolinate phosphoribosyl transferase N-terminal" evidence="11">
    <location>
        <begin position="32"/>
        <end position="119"/>
    </location>
</feature>
<dbReference type="InterPro" id="IPR037128">
    <property type="entry name" value="Quinolinate_PRibosylTase_N_sf"/>
</dbReference>
<dbReference type="Pfam" id="PF02749">
    <property type="entry name" value="QRPTase_N"/>
    <property type="match status" value="1"/>
</dbReference>
<dbReference type="NCBIfam" id="TIGR00078">
    <property type="entry name" value="nadC"/>
    <property type="match status" value="1"/>
</dbReference>
<evidence type="ECO:0000256" key="4">
    <source>
        <dbReference type="ARBA" id="ARBA00011944"/>
    </source>
</evidence>
<evidence type="ECO:0000313" key="13">
    <source>
        <dbReference type="Proteomes" id="UP000580856"/>
    </source>
</evidence>
<dbReference type="InterPro" id="IPR004393">
    <property type="entry name" value="NadC"/>
</dbReference>